<dbReference type="Proteomes" id="UP001162162">
    <property type="component" value="Unassembled WGS sequence"/>
</dbReference>
<evidence type="ECO:0000313" key="1">
    <source>
        <dbReference type="EMBL" id="KAJ8942082.1"/>
    </source>
</evidence>
<dbReference type="AlphaFoldDB" id="A0AAV8XUZ4"/>
<name>A0AAV8XUZ4_9CUCU</name>
<keyword evidence="2" id="KW-1185">Reference proteome</keyword>
<evidence type="ECO:0000313" key="2">
    <source>
        <dbReference type="Proteomes" id="UP001162162"/>
    </source>
</evidence>
<sequence length="71" mass="8108">MLQRLIDDDGFLRNIVFSDEATFYLDGTVNPGIVGNHILDPFFIEGALTDEKYLEFLRFGPWTCGLHTIKT</sequence>
<comment type="caution">
    <text evidence="1">The sequence shown here is derived from an EMBL/GenBank/DDBJ whole genome shotgun (WGS) entry which is preliminary data.</text>
</comment>
<proteinExistence type="predicted"/>
<dbReference type="EMBL" id="JAPWTK010000344">
    <property type="protein sequence ID" value="KAJ8942082.1"/>
    <property type="molecule type" value="Genomic_DNA"/>
</dbReference>
<reference evidence="1" key="1">
    <citation type="journal article" date="2023" name="Insect Mol. Biol.">
        <title>Genome sequencing provides insights into the evolution of gene families encoding plant cell wall-degrading enzymes in longhorned beetles.</title>
        <authorList>
            <person name="Shin N.R."/>
            <person name="Okamura Y."/>
            <person name="Kirsch R."/>
            <person name="Pauchet Y."/>
        </authorList>
    </citation>
    <scope>NUCLEOTIDE SEQUENCE</scope>
    <source>
        <strain evidence="1">AMC_N1</strain>
    </source>
</reference>
<protein>
    <submittedName>
        <fullName evidence="1">Uncharacterized protein</fullName>
    </submittedName>
</protein>
<accession>A0AAV8XUZ4</accession>
<gene>
    <name evidence="1" type="ORF">NQ318_004107</name>
</gene>
<organism evidence="1 2">
    <name type="scientific">Aromia moschata</name>
    <dbReference type="NCBI Taxonomy" id="1265417"/>
    <lineage>
        <taxon>Eukaryota</taxon>
        <taxon>Metazoa</taxon>
        <taxon>Ecdysozoa</taxon>
        <taxon>Arthropoda</taxon>
        <taxon>Hexapoda</taxon>
        <taxon>Insecta</taxon>
        <taxon>Pterygota</taxon>
        <taxon>Neoptera</taxon>
        <taxon>Endopterygota</taxon>
        <taxon>Coleoptera</taxon>
        <taxon>Polyphaga</taxon>
        <taxon>Cucujiformia</taxon>
        <taxon>Chrysomeloidea</taxon>
        <taxon>Cerambycidae</taxon>
        <taxon>Cerambycinae</taxon>
        <taxon>Callichromatini</taxon>
        <taxon>Aromia</taxon>
    </lineage>
</organism>